<evidence type="ECO:0000313" key="3">
    <source>
        <dbReference type="Proteomes" id="UP001156140"/>
    </source>
</evidence>
<comment type="caution">
    <text evidence="2">The sequence shown here is derived from an EMBL/GenBank/DDBJ whole genome shotgun (WGS) entry which is preliminary data.</text>
</comment>
<dbReference type="EMBL" id="JALAZD010000004">
    <property type="protein sequence ID" value="MCI0129197.1"/>
    <property type="molecule type" value="Genomic_DNA"/>
</dbReference>
<accession>A0AA41QRT5</accession>
<keyword evidence="3" id="KW-1185">Reference proteome</keyword>
<dbReference type="AlphaFoldDB" id="A0AA41QRT5"/>
<protein>
    <submittedName>
        <fullName evidence="2">Uncharacterized protein</fullName>
    </submittedName>
</protein>
<proteinExistence type="predicted"/>
<reference evidence="2" key="1">
    <citation type="submission" date="2022-03" db="EMBL/GenBank/DDBJ databases">
        <title>The complete genome sequence of a Methyloterrigena soli.</title>
        <authorList>
            <person name="Zi Z."/>
        </authorList>
    </citation>
    <scope>NUCLEOTIDE SEQUENCE</scope>
    <source>
        <strain evidence="2">M48</strain>
    </source>
</reference>
<evidence type="ECO:0000313" key="2">
    <source>
        <dbReference type="EMBL" id="MCI0129197.1"/>
    </source>
</evidence>
<organism evidence="2 3">
    <name type="scientific">Paradevosia shaoguanensis</name>
    <dbReference type="NCBI Taxonomy" id="1335043"/>
    <lineage>
        <taxon>Bacteria</taxon>
        <taxon>Pseudomonadati</taxon>
        <taxon>Pseudomonadota</taxon>
        <taxon>Alphaproteobacteria</taxon>
        <taxon>Hyphomicrobiales</taxon>
        <taxon>Devosiaceae</taxon>
        <taxon>Paradevosia</taxon>
    </lineage>
</organism>
<dbReference type="Proteomes" id="UP001156140">
    <property type="component" value="Unassembled WGS sequence"/>
</dbReference>
<feature type="coiled-coil region" evidence="1">
    <location>
        <begin position="57"/>
        <end position="84"/>
    </location>
</feature>
<sequence>MLETTEPPRRRRRAERTLLLIELREALTAISLHLSDWQADARLIHAKACRPAPSRTASELRSDIERLRSTVRRARDALYEKTEQLSPKARNDSRVADRFRSLDCILQTLDMAETALRH</sequence>
<name>A0AA41QRT5_9HYPH</name>
<evidence type="ECO:0000256" key="1">
    <source>
        <dbReference type="SAM" id="Coils"/>
    </source>
</evidence>
<gene>
    <name evidence="2" type="ORF">ML536_20380</name>
</gene>
<keyword evidence="1" id="KW-0175">Coiled coil</keyword>
<dbReference type="RefSeq" id="WP_281737141.1">
    <property type="nucleotide sequence ID" value="NZ_JAKETQ010000004.1"/>
</dbReference>